<proteinExistence type="predicted"/>
<gene>
    <name evidence="1" type="ORF">CEN50_10235</name>
</gene>
<dbReference type="Proteomes" id="UP000235025">
    <property type="component" value="Unassembled WGS sequence"/>
</dbReference>
<protein>
    <submittedName>
        <fullName evidence="1">Uncharacterized protein</fullName>
    </submittedName>
</protein>
<evidence type="ECO:0000313" key="1">
    <source>
        <dbReference type="EMBL" id="PLZ98722.1"/>
    </source>
</evidence>
<dbReference type="AlphaFoldDB" id="A0A2N6KH82"/>
<reference evidence="1 2" key="1">
    <citation type="submission" date="2017-07" db="EMBL/GenBank/DDBJ databases">
        <title>Genomes of Fischerella (Mastigocladus) sp. strains.</title>
        <authorList>
            <person name="Miller S.R."/>
        </authorList>
    </citation>
    <scope>NUCLEOTIDE SEQUENCE [LARGE SCALE GENOMIC DNA]</scope>
    <source>
        <strain evidence="1 2">CCMEE 5268</strain>
    </source>
</reference>
<evidence type="ECO:0000313" key="2">
    <source>
        <dbReference type="Proteomes" id="UP000235025"/>
    </source>
</evidence>
<sequence>MLMETLLALVAMLIINLQTSQAKAKRLSRQVREGKISSKQASDRYWANQIREWDAVDDGSIPKVPQEWADRFRSGKVTLADINKIANPKMRNTLHYWYHYGDYYR</sequence>
<dbReference type="RefSeq" id="WP_102172561.1">
    <property type="nucleotide sequence ID" value="NZ_NMQA01000110.1"/>
</dbReference>
<organism evidence="1 2">
    <name type="scientific">Fischerella thermalis CCMEE 5268</name>
    <dbReference type="NCBI Taxonomy" id="2019662"/>
    <lineage>
        <taxon>Bacteria</taxon>
        <taxon>Bacillati</taxon>
        <taxon>Cyanobacteriota</taxon>
        <taxon>Cyanophyceae</taxon>
        <taxon>Nostocales</taxon>
        <taxon>Hapalosiphonaceae</taxon>
        <taxon>Fischerella</taxon>
    </lineage>
</organism>
<dbReference type="EMBL" id="NMQA01000110">
    <property type="protein sequence ID" value="PLZ98722.1"/>
    <property type="molecule type" value="Genomic_DNA"/>
</dbReference>
<accession>A0A2N6KH82</accession>
<name>A0A2N6KH82_9CYAN</name>
<comment type="caution">
    <text evidence="1">The sequence shown here is derived from an EMBL/GenBank/DDBJ whole genome shotgun (WGS) entry which is preliminary data.</text>
</comment>